<dbReference type="Proteomes" id="UP000713904">
    <property type="component" value="Unassembled WGS sequence"/>
</dbReference>
<dbReference type="InterPro" id="IPR050222">
    <property type="entry name" value="MATE_MdtK"/>
</dbReference>
<evidence type="ECO:0000256" key="3">
    <source>
        <dbReference type="ARBA" id="ARBA00010199"/>
    </source>
</evidence>
<feature type="transmembrane region" description="Helical" evidence="13">
    <location>
        <begin position="98"/>
        <end position="120"/>
    </location>
</feature>
<evidence type="ECO:0000256" key="12">
    <source>
        <dbReference type="ARBA" id="ARBA00031636"/>
    </source>
</evidence>
<evidence type="ECO:0000313" key="14">
    <source>
        <dbReference type="EMBL" id="MBC2576150.1"/>
    </source>
</evidence>
<evidence type="ECO:0000256" key="5">
    <source>
        <dbReference type="ARBA" id="ARBA00022448"/>
    </source>
</evidence>
<feature type="transmembrane region" description="Helical" evidence="13">
    <location>
        <begin position="204"/>
        <end position="224"/>
    </location>
</feature>
<comment type="caution">
    <text evidence="14">The sequence shown here is derived from an EMBL/GenBank/DDBJ whole genome shotgun (WGS) entry which is preliminary data.</text>
</comment>
<dbReference type="InterPro" id="IPR002528">
    <property type="entry name" value="MATE_fam"/>
</dbReference>
<evidence type="ECO:0000256" key="1">
    <source>
        <dbReference type="ARBA" id="ARBA00003408"/>
    </source>
</evidence>
<evidence type="ECO:0000256" key="4">
    <source>
        <dbReference type="ARBA" id="ARBA00020268"/>
    </source>
</evidence>
<feature type="transmembrane region" description="Helical" evidence="13">
    <location>
        <begin position="292"/>
        <end position="314"/>
    </location>
</feature>
<feature type="transmembrane region" description="Helical" evidence="13">
    <location>
        <begin position="179"/>
        <end position="198"/>
    </location>
</feature>
<keyword evidence="7" id="KW-1003">Cell membrane</keyword>
<evidence type="ECO:0000256" key="9">
    <source>
        <dbReference type="ARBA" id="ARBA00022989"/>
    </source>
</evidence>
<evidence type="ECO:0000256" key="11">
    <source>
        <dbReference type="ARBA" id="ARBA00023136"/>
    </source>
</evidence>
<protein>
    <recommendedName>
        <fullName evidence="4">Probable multidrug resistance protein NorM</fullName>
    </recommendedName>
    <alternativeName>
        <fullName evidence="12">Multidrug-efflux transporter</fullName>
    </alternativeName>
</protein>
<evidence type="ECO:0000256" key="10">
    <source>
        <dbReference type="ARBA" id="ARBA00023065"/>
    </source>
</evidence>
<gene>
    <name evidence="14" type="ORF">HLB29_05570</name>
</gene>
<comment type="function">
    <text evidence="1">Multidrug efflux pump.</text>
</comment>
<accession>A0ABR6TL78</accession>
<comment type="similarity">
    <text evidence="3">Belongs to the multi antimicrobial extrusion (MATE) (TC 2.A.66.1) family.</text>
</comment>
<feature type="transmembrane region" description="Helical" evidence="13">
    <location>
        <begin position="54"/>
        <end position="77"/>
    </location>
</feature>
<sequence length="453" mass="49706">MSSANRNYVENKMGVMPLRRLVLSMSAPIMISMFIQSMYNLVDSIFVSRVSEEALTAVSLSFPVQQFVIAVAIGTAVGMNSFVSRSLGAGNIENANKAAGNGIALTIISYLMFLFIGLFLSDNIISLQTGSKDIIEHGTIYLKICTVGSLGLMMHLTLERILQAIGKTFQTMIAQSIGAILNIILDPILIFGLLGFPAMGLKGAAVATVFSQIIGSLIVFFFCIKQESEVKLSFKYLKIDSSITKQIYKVGLPSIIMISIISVTIFSINKILSRFSTTAVALMGIYYRLQGFIFMPIFGLNNGIIPIIGYNYGAKNYKRMKDTIKLGMKYGFIIMLIGTILIELFPRQLLNLFNASNDMMSIGLSAFRIMGIGFVFAGISIISSGTFQALGKGMLSLKNTAIRQICVLIPLLYFLSLMNNIDVVWWALPISEIIAMIVCSIDLKKTLINVNFN</sequence>
<feature type="transmembrane region" description="Helical" evidence="13">
    <location>
        <begin position="140"/>
        <end position="158"/>
    </location>
</feature>
<dbReference type="PANTHER" id="PTHR43298:SF2">
    <property type="entry name" value="FMN_FAD EXPORTER YEEO-RELATED"/>
    <property type="match status" value="1"/>
</dbReference>
<dbReference type="InterPro" id="IPR048279">
    <property type="entry name" value="MdtK-like"/>
</dbReference>
<keyword evidence="8 13" id="KW-0812">Transmembrane</keyword>
<keyword evidence="9 13" id="KW-1133">Transmembrane helix</keyword>
<evidence type="ECO:0000313" key="15">
    <source>
        <dbReference type="Proteomes" id="UP000713904"/>
    </source>
</evidence>
<name>A0ABR6TL78_9FIRM</name>
<evidence type="ECO:0000256" key="2">
    <source>
        <dbReference type="ARBA" id="ARBA00004651"/>
    </source>
</evidence>
<feature type="transmembrane region" description="Helical" evidence="13">
    <location>
        <begin position="365"/>
        <end position="389"/>
    </location>
</feature>
<dbReference type="CDD" id="cd13144">
    <property type="entry name" value="MATE_like_4"/>
    <property type="match status" value="1"/>
</dbReference>
<dbReference type="PANTHER" id="PTHR43298">
    <property type="entry name" value="MULTIDRUG RESISTANCE PROTEIN NORM-RELATED"/>
    <property type="match status" value="1"/>
</dbReference>
<organism evidence="14 15">
    <name type="scientific">Peptostreptococcus canis</name>
    <dbReference type="NCBI Taxonomy" id="1159213"/>
    <lineage>
        <taxon>Bacteria</taxon>
        <taxon>Bacillati</taxon>
        <taxon>Bacillota</taxon>
        <taxon>Clostridia</taxon>
        <taxon>Peptostreptococcales</taxon>
        <taxon>Peptostreptococcaceae</taxon>
        <taxon>Peptostreptococcus</taxon>
    </lineage>
</organism>
<keyword evidence="10" id="KW-0406">Ion transport</keyword>
<keyword evidence="11 13" id="KW-0472">Membrane</keyword>
<feature type="transmembrane region" description="Helical" evidence="13">
    <location>
        <begin position="326"/>
        <end position="345"/>
    </location>
</feature>
<reference evidence="14 15" key="1">
    <citation type="submission" date="2020-05" db="EMBL/GenBank/DDBJ databases">
        <title>Draft genome of xy-202 and genomic insight in genome of the genus Peptostreptococcus.</title>
        <authorList>
            <person name="Zhang Z."/>
        </authorList>
    </citation>
    <scope>NUCLEOTIDE SEQUENCE [LARGE SCALE GENOMIC DNA]</scope>
    <source>
        <strain evidence="14 15">DSM 27025</strain>
    </source>
</reference>
<keyword evidence="15" id="KW-1185">Reference proteome</keyword>
<evidence type="ECO:0000256" key="7">
    <source>
        <dbReference type="ARBA" id="ARBA00022475"/>
    </source>
</evidence>
<proteinExistence type="inferred from homology"/>
<feature type="transmembrane region" description="Helical" evidence="13">
    <location>
        <begin position="21"/>
        <end position="42"/>
    </location>
</feature>
<evidence type="ECO:0000256" key="6">
    <source>
        <dbReference type="ARBA" id="ARBA00022449"/>
    </source>
</evidence>
<keyword evidence="5" id="KW-0813">Transport</keyword>
<feature type="transmembrane region" description="Helical" evidence="13">
    <location>
        <begin position="401"/>
        <end position="418"/>
    </location>
</feature>
<evidence type="ECO:0000256" key="13">
    <source>
        <dbReference type="SAM" id="Phobius"/>
    </source>
</evidence>
<feature type="transmembrane region" description="Helical" evidence="13">
    <location>
        <begin position="250"/>
        <end position="272"/>
    </location>
</feature>
<dbReference type="RefSeq" id="WP_185624176.1">
    <property type="nucleotide sequence ID" value="NZ_JABGBW010000003.1"/>
</dbReference>
<keyword evidence="6" id="KW-0050">Antiport</keyword>
<dbReference type="NCBIfam" id="TIGR00797">
    <property type="entry name" value="matE"/>
    <property type="match status" value="1"/>
</dbReference>
<comment type="subcellular location">
    <subcellularLocation>
        <location evidence="2">Cell membrane</location>
        <topology evidence="2">Multi-pass membrane protein</topology>
    </subcellularLocation>
</comment>
<evidence type="ECO:0000256" key="8">
    <source>
        <dbReference type="ARBA" id="ARBA00022692"/>
    </source>
</evidence>
<dbReference type="PIRSF" id="PIRSF006603">
    <property type="entry name" value="DinF"/>
    <property type="match status" value="1"/>
</dbReference>
<dbReference type="Pfam" id="PF01554">
    <property type="entry name" value="MatE"/>
    <property type="match status" value="2"/>
</dbReference>
<dbReference type="EMBL" id="JABGBW010000003">
    <property type="protein sequence ID" value="MBC2576150.1"/>
    <property type="molecule type" value="Genomic_DNA"/>
</dbReference>